<evidence type="ECO:0000313" key="2">
    <source>
        <dbReference type="EMBL" id="OGD71539.1"/>
    </source>
</evidence>
<dbReference type="Gene3D" id="3.30.700.10">
    <property type="entry name" value="Glycoprotein, Type 4 Pilin"/>
    <property type="match status" value="1"/>
</dbReference>
<keyword evidence="1" id="KW-1133">Transmembrane helix</keyword>
<proteinExistence type="predicted"/>
<accession>A0A1F5EVW3</accession>
<dbReference type="NCBIfam" id="TIGR02532">
    <property type="entry name" value="IV_pilin_GFxxxE"/>
    <property type="match status" value="1"/>
</dbReference>
<keyword evidence="1" id="KW-0812">Transmembrane</keyword>
<sequence>MPATQKVPALSQPKGFTLTELLIVITLIAILTIAGLAMYQLQIAKSYDAIRKRDLNNLKIAFEHYYSDHACYPDDNILDNCGGADLAPYLPKIPCDPETGLPYTLNLDLPAGCAQEFAIYAELTNESDPQILCNGQYVVFSPNANQNEIELACEGETFCTGGYYGCVQGSCVLVNAVEKPSCSPWFCSTNCQSACGFPTNEFPQPCP</sequence>
<dbReference type="Proteomes" id="UP000177979">
    <property type="component" value="Unassembled WGS sequence"/>
</dbReference>
<dbReference type="InterPro" id="IPR012902">
    <property type="entry name" value="N_methyl_site"/>
</dbReference>
<evidence type="ECO:0000313" key="3">
    <source>
        <dbReference type="Proteomes" id="UP000177979"/>
    </source>
</evidence>
<dbReference type="AlphaFoldDB" id="A0A1F5EVW3"/>
<feature type="transmembrane region" description="Helical" evidence="1">
    <location>
        <begin position="21"/>
        <end position="41"/>
    </location>
</feature>
<organism evidence="2 3">
    <name type="scientific">Candidatus Collierbacteria bacterium RIFCSPHIGHO2_01_FULL_50_25</name>
    <dbReference type="NCBI Taxonomy" id="1817722"/>
    <lineage>
        <taxon>Bacteria</taxon>
        <taxon>Candidatus Collieribacteriota</taxon>
    </lineage>
</organism>
<reference evidence="2 3" key="1">
    <citation type="journal article" date="2016" name="Nat. Commun.">
        <title>Thousands of microbial genomes shed light on interconnected biogeochemical processes in an aquifer system.</title>
        <authorList>
            <person name="Anantharaman K."/>
            <person name="Brown C.T."/>
            <person name="Hug L.A."/>
            <person name="Sharon I."/>
            <person name="Castelle C.J."/>
            <person name="Probst A.J."/>
            <person name="Thomas B.C."/>
            <person name="Singh A."/>
            <person name="Wilkins M.J."/>
            <person name="Karaoz U."/>
            <person name="Brodie E.L."/>
            <person name="Williams K.H."/>
            <person name="Hubbard S.S."/>
            <person name="Banfield J.F."/>
        </authorList>
    </citation>
    <scope>NUCLEOTIDE SEQUENCE [LARGE SCALE GENOMIC DNA]</scope>
</reference>
<dbReference type="STRING" id="1817722.A2703_00750"/>
<name>A0A1F5EVW3_9BACT</name>
<keyword evidence="1" id="KW-0472">Membrane</keyword>
<dbReference type="Pfam" id="PF07963">
    <property type="entry name" value="N_methyl"/>
    <property type="match status" value="1"/>
</dbReference>
<comment type="caution">
    <text evidence="2">The sequence shown here is derived from an EMBL/GenBank/DDBJ whole genome shotgun (WGS) entry which is preliminary data.</text>
</comment>
<evidence type="ECO:0000256" key="1">
    <source>
        <dbReference type="SAM" id="Phobius"/>
    </source>
</evidence>
<gene>
    <name evidence="2" type="ORF">A2703_00750</name>
</gene>
<dbReference type="SUPFAM" id="SSF54523">
    <property type="entry name" value="Pili subunits"/>
    <property type="match status" value="1"/>
</dbReference>
<dbReference type="InterPro" id="IPR045584">
    <property type="entry name" value="Pilin-like"/>
</dbReference>
<protein>
    <recommendedName>
        <fullName evidence="4">Type II secretion system protein GspG C-terminal domain-containing protein</fullName>
    </recommendedName>
</protein>
<evidence type="ECO:0008006" key="4">
    <source>
        <dbReference type="Google" id="ProtNLM"/>
    </source>
</evidence>
<dbReference type="EMBL" id="MFAG01000029">
    <property type="protein sequence ID" value="OGD71539.1"/>
    <property type="molecule type" value="Genomic_DNA"/>
</dbReference>